<organism evidence="1 2">
    <name type="scientific">Eubacterium plexicaudatum ASF492</name>
    <dbReference type="NCBI Taxonomy" id="1235802"/>
    <lineage>
        <taxon>Bacteria</taxon>
        <taxon>Bacillati</taxon>
        <taxon>Bacillota</taxon>
        <taxon>Clostridia</taxon>
        <taxon>Eubacteriales</taxon>
        <taxon>Eubacteriaceae</taxon>
        <taxon>Eubacterium</taxon>
    </lineage>
</organism>
<name>N2A266_9FIRM</name>
<reference evidence="1 2" key="1">
    <citation type="journal article" date="2014" name="Genome Announc.">
        <title>Draft genome sequences of the altered schaedler flora, a defined bacterial community from gnotobiotic mice.</title>
        <authorList>
            <person name="Wannemuehler M.J."/>
            <person name="Overstreet A.M."/>
            <person name="Ward D.V."/>
            <person name="Phillips G.J."/>
        </authorList>
    </citation>
    <scope>NUCLEOTIDE SEQUENCE [LARGE SCALE GENOMIC DNA]</scope>
    <source>
        <strain evidence="1 2">ASF492</strain>
    </source>
</reference>
<dbReference type="eggNOG" id="ENOG503482W">
    <property type="taxonomic scope" value="Bacteria"/>
</dbReference>
<dbReference type="PATRIC" id="fig|1235802.3.peg.5417"/>
<dbReference type="OrthoDB" id="9848833at2"/>
<protein>
    <submittedName>
        <fullName evidence="1">Uncharacterized protein</fullName>
    </submittedName>
</protein>
<dbReference type="HOGENOM" id="CLU_2287297_0_0_9"/>
<gene>
    <name evidence="1" type="ORF">C823_05133</name>
</gene>
<comment type="caution">
    <text evidence="1">The sequence shown here is derived from an EMBL/GenBank/DDBJ whole genome shotgun (WGS) entry which is preliminary data.</text>
</comment>
<evidence type="ECO:0000313" key="1">
    <source>
        <dbReference type="EMBL" id="EMZ20145.1"/>
    </source>
</evidence>
<keyword evidence="2" id="KW-1185">Reference proteome</keyword>
<dbReference type="Proteomes" id="UP000012589">
    <property type="component" value="Unassembled WGS sequence"/>
</dbReference>
<proteinExistence type="predicted"/>
<dbReference type="AlphaFoldDB" id="N2A266"/>
<accession>N2A266</accession>
<dbReference type="EMBL" id="AQFT01000149">
    <property type="protein sequence ID" value="EMZ20145.1"/>
    <property type="molecule type" value="Genomic_DNA"/>
</dbReference>
<sequence length="101" mass="12303">MRYKFIVIIEMDRDGNKKQNEIIFNAYNQAVFHIKQRMKEIIKQDTLKFFRKYNHKITAPNLNKFSSDEFKFWLEESEKDQFSYVAGCLGWSCFWMIEKAD</sequence>
<evidence type="ECO:0000313" key="2">
    <source>
        <dbReference type="Proteomes" id="UP000012589"/>
    </source>
</evidence>